<evidence type="ECO:0000313" key="2">
    <source>
        <dbReference type="EMBL" id="ANF16974.1"/>
    </source>
</evidence>
<dbReference type="AlphaFoldDB" id="A0A172WDD2"/>
<dbReference type="EMBL" id="CP011299">
    <property type="protein sequence ID" value="ANF16974.1"/>
    <property type="molecule type" value="Genomic_DNA"/>
</dbReference>
<accession>A0A172WDD2</accession>
<feature type="region of interest" description="Disordered" evidence="1">
    <location>
        <begin position="72"/>
        <end position="118"/>
    </location>
</feature>
<organism evidence="2 3">
    <name type="scientific">Buchnera aphidicola subsp. Schlechtendalia chinensis</name>
    <dbReference type="NCBI Taxonomy" id="118110"/>
    <lineage>
        <taxon>Bacteria</taxon>
        <taxon>Pseudomonadati</taxon>
        <taxon>Pseudomonadota</taxon>
        <taxon>Gammaproteobacteria</taxon>
        <taxon>Enterobacterales</taxon>
        <taxon>Erwiniaceae</taxon>
        <taxon>Buchnera</taxon>
    </lineage>
</organism>
<dbReference type="PATRIC" id="fig|118110.3.peg.171"/>
<name>A0A172WDD2_BUCSC</name>
<keyword evidence="3" id="KW-1185">Reference proteome</keyword>
<dbReference type="RefSeq" id="WP_075474019.1">
    <property type="nucleotide sequence ID" value="NZ_CP011299.1"/>
</dbReference>
<dbReference type="Proteomes" id="UP000077654">
    <property type="component" value="Chromosome"/>
</dbReference>
<dbReference type="OrthoDB" id="122910at2"/>
<proteinExistence type="predicted"/>
<dbReference type="InterPro" id="IPR018648">
    <property type="entry name" value="DUF2076"/>
</dbReference>
<evidence type="ECO:0000256" key="1">
    <source>
        <dbReference type="SAM" id="MobiDB-lite"/>
    </source>
</evidence>
<reference evidence="2 3" key="1">
    <citation type="submission" date="2015-04" db="EMBL/GenBank/DDBJ databases">
        <title>Buchnera aphidicola assembly.</title>
        <authorList>
            <person name="Zhang Y."/>
        </authorList>
    </citation>
    <scope>NUCLEOTIDE SEQUENCE [LARGE SCALE GENOMIC DNA]</scope>
    <source>
        <strain evidence="2 3">SC</strain>
    </source>
</reference>
<sequence length="239" mass="26483">MNNDEKKLIEDLFSRLHKTEIKSGDRDNIAENLIKELLEKYPNTPYYMAQTLLIQETAIKKLNEKLSSLENDKLKNDNNSKGTSGSFLSNLFGSKKPKNSSEPALGTSCNFPKDSNVGSPSLYTRSNTMSPTGVMNNNSSSFLGGALQTAAGVAGGVVMANALMNLFQNKKPEEEVMDAVHNVDSSNIGSHTLDSDHIHNQYINNEDVNLNNNDTENYNRLDDISDSNDYDDFDDDNFI</sequence>
<evidence type="ECO:0008006" key="4">
    <source>
        <dbReference type="Google" id="ProtNLM"/>
    </source>
</evidence>
<feature type="compositionally biased region" description="Polar residues" evidence="1">
    <location>
        <begin position="79"/>
        <end position="92"/>
    </location>
</feature>
<gene>
    <name evidence="2" type="ORF">XW81_00860</name>
</gene>
<protein>
    <recommendedName>
        <fullName evidence="4">DUF2076 domain-containing protein</fullName>
    </recommendedName>
</protein>
<evidence type="ECO:0000313" key="3">
    <source>
        <dbReference type="Proteomes" id="UP000077654"/>
    </source>
</evidence>
<dbReference type="Pfam" id="PF09849">
    <property type="entry name" value="DUF2076"/>
    <property type="match status" value="1"/>
</dbReference>